<dbReference type="Proteomes" id="UP000254621">
    <property type="component" value="Unassembled WGS sequence"/>
</dbReference>
<accession>A0A380NX66</accession>
<organism evidence="1 2">
    <name type="scientific">Weissella viridescens</name>
    <name type="common">Lactobacillus viridescens</name>
    <dbReference type="NCBI Taxonomy" id="1629"/>
    <lineage>
        <taxon>Bacteria</taxon>
        <taxon>Bacillati</taxon>
        <taxon>Bacillota</taxon>
        <taxon>Bacilli</taxon>
        <taxon>Lactobacillales</taxon>
        <taxon>Lactobacillaceae</taxon>
        <taxon>Weissella</taxon>
    </lineage>
</organism>
<name>A0A380NX66_WEIVI</name>
<dbReference type="AlphaFoldDB" id="A0A380NX66"/>
<protein>
    <submittedName>
        <fullName evidence="1">Uncharacterized protein</fullName>
    </submittedName>
</protein>
<gene>
    <name evidence="1" type="ORF">NCTC13645_00118</name>
</gene>
<sequence length="43" mass="4736">MVAEVKQAFDTIIDGAVPEFDVGAKYKPLLDTITHLVQTSDMK</sequence>
<reference evidence="1 2" key="1">
    <citation type="submission" date="2018-06" db="EMBL/GenBank/DDBJ databases">
        <authorList>
            <consortium name="Pathogen Informatics"/>
            <person name="Doyle S."/>
        </authorList>
    </citation>
    <scope>NUCLEOTIDE SEQUENCE [LARGE SCALE GENOMIC DNA]</scope>
    <source>
        <strain evidence="1 2">NCTC13645</strain>
    </source>
</reference>
<dbReference type="EMBL" id="UHIV01000001">
    <property type="protein sequence ID" value="SUP52245.1"/>
    <property type="molecule type" value="Genomic_DNA"/>
</dbReference>
<proteinExistence type="predicted"/>
<evidence type="ECO:0000313" key="1">
    <source>
        <dbReference type="EMBL" id="SUP52245.1"/>
    </source>
</evidence>
<evidence type="ECO:0000313" key="2">
    <source>
        <dbReference type="Proteomes" id="UP000254621"/>
    </source>
</evidence>